<keyword evidence="2" id="KW-0472">Membrane</keyword>
<evidence type="ECO:0000259" key="3">
    <source>
        <dbReference type="Pfam" id="PF00652"/>
    </source>
</evidence>
<gene>
    <name evidence="4" type="ORF">QTG54_010797</name>
</gene>
<sequence>MRQETSSSNSRRQGVVIAAKGFLVGASAVSALFVLEDLVSKEDSTASLRGGSGSSNAPSTIDPTLPSNSSTVEHGNPPEISVQLLAASDETTLLPTQSYVPSAAPSTPIPTYTPTAAGEIPTDMPTQVDNDVISSSLAKFRSNNEAGFRLKLYWENGYYWQEITTEKFWCMACPSGEECNRNDKMELRDCKNKSSQDAQFVAASIGKGHQFRIANTNLCLQKSRRGSSIKLKPCNTKNKWQHFVGFKPDGKKFDLRPSTGSKRCLSQHHHPKRGEIIYAETCFKAHRVDTGYWVAY</sequence>
<dbReference type="EMBL" id="JATAAI010000020">
    <property type="protein sequence ID" value="KAK1738767.1"/>
    <property type="molecule type" value="Genomic_DNA"/>
</dbReference>
<dbReference type="Proteomes" id="UP001224775">
    <property type="component" value="Unassembled WGS sequence"/>
</dbReference>
<dbReference type="Pfam" id="PF00652">
    <property type="entry name" value="Ricin_B_lectin"/>
    <property type="match status" value="1"/>
</dbReference>
<comment type="caution">
    <text evidence="4">The sequence shown here is derived from an EMBL/GenBank/DDBJ whole genome shotgun (WGS) entry which is preliminary data.</text>
</comment>
<feature type="region of interest" description="Disordered" evidence="1">
    <location>
        <begin position="45"/>
        <end position="77"/>
    </location>
</feature>
<reference evidence="4" key="1">
    <citation type="submission" date="2023-06" db="EMBL/GenBank/DDBJ databases">
        <title>Survivors Of The Sea: Transcriptome response of Skeletonema marinoi to long-term dormancy.</title>
        <authorList>
            <person name="Pinder M.I.M."/>
            <person name="Kourtchenko O."/>
            <person name="Robertson E.K."/>
            <person name="Larsson T."/>
            <person name="Maumus F."/>
            <person name="Osuna-Cruz C.M."/>
            <person name="Vancaester E."/>
            <person name="Stenow R."/>
            <person name="Vandepoele K."/>
            <person name="Ploug H."/>
            <person name="Bruchert V."/>
            <person name="Godhe A."/>
            <person name="Topel M."/>
        </authorList>
    </citation>
    <scope>NUCLEOTIDE SEQUENCE</scope>
    <source>
        <strain evidence="4">R05AC</strain>
    </source>
</reference>
<name>A0AAD8Y3H4_9STRA</name>
<feature type="transmembrane region" description="Helical" evidence="2">
    <location>
        <begin position="15"/>
        <end position="35"/>
    </location>
</feature>
<feature type="domain" description="Ricin B lectin" evidence="3">
    <location>
        <begin position="170"/>
        <end position="280"/>
    </location>
</feature>
<keyword evidence="5" id="KW-1185">Reference proteome</keyword>
<evidence type="ECO:0000256" key="2">
    <source>
        <dbReference type="SAM" id="Phobius"/>
    </source>
</evidence>
<proteinExistence type="predicted"/>
<evidence type="ECO:0000313" key="5">
    <source>
        <dbReference type="Proteomes" id="UP001224775"/>
    </source>
</evidence>
<evidence type="ECO:0000313" key="4">
    <source>
        <dbReference type="EMBL" id="KAK1738767.1"/>
    </source>
</evidence>
<dbReference type="SUPFAM" id="SSF50370">
    <property type="entry name" value="Ricin B-like lectins"/>
    <property type="match status" value="1"/>
</dbReference>
<dbReference type="AlphaFoldDB" id="A0AAD8Y3H4"/>
<keyword evidence="2" id="KW-0812">Transmembrane</keyword>
<organism evidence="4 5">
    <name type="scientific">Skeletonema marinoi</name>
    <dbReference type="NCBI Taxonomy" id="267567"/>
    <lineage>
        <taxon>Eukaryota</taxon>
        <taxon>Sar</taxon>
        <taxon>Stramenopiles</taxon>
        <taxon>Ochrophyta</taxon>
        <taxon>Bacillariophyta</taxon>
        <taxon>Coscinodiscophyceae</taxon>
        <taxon>Thalassiosirophycidae</taxon>
        <taxon>Thalassiosirales</taxon>
        <taxon>Skeletonemataceae</taxon>
        <taxon>Skeletonema</taxon>
        <taxon>Skeletonema marinoi-dohrnii complex</taxon>
    </lineage>
</organism>
<dbReference type="PROSITE" id="PS50231">
    <property type="entry name" value="RICIN_B_LECTIN"/>
    <property type="match status" value="1"/>
</dbReference>
<evidence type="ECO:0000256" key="1">
    <source>
        <dbReference type="SAM" id="MobiDB-lite"/>
    </source>
</evidence>
<feature type="compositionally biased region" description="Polar residues" evidence="1">
    <location>
        <begin position="54"/>
        <end position="73"/>
    </location>
</feature>
<dbReference type="InterPro" id="IPR000772">
    <property type="entry name" value="Ricin_B_lectin"/>
</dbReference>
<protein>
    <recommendedName>
        <fullName evidence="3">Ricin B lectin domain-containing protein</fullName>
    </recommendedName>
</protein>
<dbReference type="InterPro" id="IPR035992">
    <property type="entry name" value="Ricin_B-like_lectins"/>
</dbReference>
<dbReference type="Gene3D" id="2.80.10.50">
    <property type="match status" value="1"/>
</dbReference>
<keyword evidence="2" id="KW-1133">Transmembrane helix</keyword>
<accession>A0AAD8Y3H4</accession>